<dbReference type="InterPro" id="IPR036188">
    <property type="entry name" value="FAD/NAD-bd_sf"/>
</dbReference>
<dbReference type="PANTHER" id="PTHR11552:SF147">
    <property type="entry name" value="CHOLINE DEHYDROGENASE, MITOCHONDRIAL"/>
    <property type="match status" value="1"/>
</dbReference>
<dbReference type="Gene3D" id="3.30.560.10">
    <property type="entry name" value="Glucose Oxidase, domain 3"/>
    <property type="match status" value="1"/>
</dbReference>
<dbReference type="Pfam" id="PF05199">
    <property type="entry name" value="GMC_oxred_C"/>
    <property type="match status" value="1"/>
</dbReference>
<evidence type="ECO:0000256" key="4">
    <source>
        <dbReference type="ARBA" id="ARBA00022827"/>
    </source>
</evidence>
<accession>A0AAE3ZI42</accession>
<evidence type="ECO:0000256" key="1">
    <source>
        <dbReference type="ARBA" id="ARBA00001974"/>
    </source>
</evidence>
<dbReference type="AlphaFoldDB" id="A0AAE3ZI42"/>
<comment type="caution">
    <text evidence="8">The sequence shown here is derived from an EMBL/GenBank/DDBJ whole genome shotgun (WGS) entry which is preliminary data.</text>
</comment>
<feature type="binding site" evidence="5">
    <location>
        <position position="443"/>
    </location>
    <ligand>
        <name>substrate</name>
    </ligand>
</feature>
<evidence type="ECO:0000313" key="8">
    <source>
        <dbReference type="EMBL" id="MDR7304085.1"/>
    </source>
</evidence>
<keyword evidence="3 6" id="KW-0285">Flavoprotein</keyword>
<reference evidence="8" key="1">
    <citation type="submission" date="2023-07" db="EMBL/GenBank/DDBJ databases">
        <title>Sequencing the genomes of 1000 actinobacteria strains.</title>
        <authorList>
            <person name="Klenk H.-P."/>
        </authorList>
    </citation>
    <scope>NUCLEOTIDE SEQUENCE</scope>
    <source>
        <strain evidence="8">DSM 45977</strain>
    </source>
</reference>
<evidence type="ECO:0000256" key="6">
    <source>
        <dbReference type="RuleBase" id="RU003968"/>
    </source>
</evidence>
<dbReference type="PROSITE" id="PS00623">
    <property type="entry name" value="GMC_OXRED_1"/>
    <property type="match status" value="1"/>
</dbReference>
<organism evidence="8 9">
    <name type="scientific">Haloactinomyces albus</name>
    <dbReference type="NCBI Taxonomy" id="1352928"/>
    <lineage>
        <taxon>Bacteria</taxon>
        <taxon>Bacillati</taxon>
        <taxon>Actinomycetota</taxon>
        <taxon>Actinomycetes</taxon>
        <taxon>Actinopolysporales</taxon>
        <taxon>Actinopolysporaceae</taxon>
        <taxon>Haloactinomyces</taxon>
    </lineage>
</organism>
<dbReference type="PANTHER" id="PTHR11552">
    <property type="entry name" value="GLUCOSE-METHANOL-CHOLINE GMC OXIDOREDUCTASE"/>
    <property type="match status" value="1"/>
</dbReference>
<keyword evidence="4 5" id="KW-0274">FAD</keyword>
<feature type="binding site" evidence="5">
    <location>
        <position position="220"/>
    </location>
    <ligand>
        <name>FAD</name>
        <dbReference type="ChEBI" id="CHEBI:57692"/>
    </ligand>
</feature>
<dbReference type="GO" id="GO:0008812">
    <property type="term" value="F:choline dehydrogenase activity"/>
    <property type="evidence" value="ECO:0007669"/>
    <property type="project" value="UniProtKB-EC"/>
</dbReference>
<dbReference type="Pfam" id="PF00732">
    <property type="entry name" value="GMC_oxred_N"/>
    <property type="match status" value="1"/>
</dbReference>
<proteinExistence type="inferred from homology"/>
<evidence type="ECO:0000256" key="5">
    <source>
        <dbReference type="PIRSR" id="PIRSR000137-2"/>
    </source>
</evidence>
<dbReference type="InterPro" id="IPR000172">
    <property type="entry name" value="GMC_OxRdtase_N"/>
</dbReference>
<dbReference type="SUPFAM" id="SSF51905">
    <property type="entry name" value="FAD/NAD(P)-binding domain"/>
    <property type="match status" value="1"/>
</dbReference>
<feature type="binding site" evidence="5">
    <location>
        <position position="85"/>
    </location>
    <ligand>
        <name>FAD</name>
        <dbReference type="ChEBI" id="CHEBI:57692"/>
    </ligand>
</feature>
<dbReference type="GO" id="GO:0050660">
    <property type="term" value="F:flavin adenine dinucleotide binding"/>
    <property type="evidence" value="ECO:0007669"/>
    <property type="project" value="InterPro"/>
</dbReference>
<comment type="similarity">
    <text evidence="2 6">Belongs to the GMC oxidoreductase family.</text>
</comment>
<comment type="cofactor">
    <cofactor evidence="1 5">
        <name>FAD</name>
        <dbReference type="ChEBI" id="CHEBI:57692"/>
    </cofactor>
</comment>
<dbReference type="InterPro" id="IPR012132">
    <property type="entry name" value="GMC_OxRdtase"/>
</dbReference>
<evidence type="ECO:0000313" key="9">
    <source>
        <dbReference type="Proteomes" id="UP001180845"/>
    </source>
</evidence>
<name>A0AAE3ZI42_9ACTN</name>
<protein>
    <submittedName>
        <fullName evidence="8">Choline dehydrogenase</fullName>
        <ecNumber evidence="8">1.1.99.1</ecNumber>
    </submittedName>
</protein>
<evidence type="ECO:0000256" key="3">
    <source>
        <dbReference type="ARBA" id="ARBA00022630"/>
    </source>
</evidence>
<dbReference type="Gene3D" id="3.50.50.60">
    <property type="entry name" value="FAD/NAD(P)-binding domain"/>
    <property type="match status" value="1"/>
</dbReference>
<dbReference type="InterPro" id="IPR007867">
    <property type="entry name" value="GMC_OxRtase_C"/>
</dbReference>
<keyword evidence="8" id="KW-0560">Oxidoreductase</keyword>
<keyword evidence="9" id="KW-1185">Reference proteome</keyword>
<dbReference type="SUPFAM" id="SSF54373">
    <property type="entry name" value="FAD-linked reductases, C-terminal domain"/>
    <property type="match status" value="1"/>
</dbReference>
<dbReference type="EMBL" id="JAVDXW010000001">
    <property type="protein sequence ID" value="MDR7304085.1"/>
    <property type="molecule type" value="Genomic_DNA"/>
</dbReference>
<feature type="domain" description="Glucose-methanol-choline oxidoreductase N-terminal" evidence="7">
    <location>
        <begin position="83"/>
        <end position="106"/>
    </location>
</feature>
<dbReference type="RefSeq" id="WP_310277252.1">
    <property type="nucleotide sequence ID" value="NZ_JAVDXW010000001.1"/>
</dbReference>
<dbReference type="Proteomes" id="UP001180845">
    <property type="component" value="Unassembled WGS sequence"/>
</dbReference>
<dbReference type="PIRSF" id="PIRSF000137">
    <property type="entry name" value="Alcohol_oxidase"/>
    <property type="match status" value="1"/>
</dbReference>
<sequence length="507" mass="54483">MSRERTEHDYVVVGAGSSGSVLVRRLLDAGHSVHLIEAGPADEEPNIHSPQGWPMMLAGPLDWSVMTAPQQHARDRRLFWPRGRVLGGSSSLNGMIYIRGHRSDYDSWAYHGCPGWDWDSVLPLFKRSEDHADGASEWHGAGGPLPVSRIAEPHPTAAAFVEGAIGLGHEHIDDFNGERMEGVGFNHATIRGGRRMSAWQSFAAPVLGNARLTVTTEALVHRVVTEGERAVGVEYEHGGELHTARAGAEVVLSAGVLGSAHLLLLSGIGPAEHLDQVGISVHTDLPGVGENLHDHLLVSNIYESTGPLPQGKANLLESQLFAKSDPRMPVPDLQPLFLHLVYPAEGYPQPEHGYTIAPGLVRPLSRGTIRLASPDPATPAVADPNVLAERQDLEALVDAVEMCREIGASAAFDEWRKAEVAPGPQARTRDDLRDYVRRAVGTYHHQVGTCRMGSDSEAVVDPSLRVRGVSGLRVADASIMPSVPSGNTNAPSIMVGEKAADLLLRTS</sequence>
<dbReference type="EC" id="1.1.99.1" evidence="8"/>
<evidence type="ECO:0000259" key="7">
    <source>
        <dbReference type="PROSITE" id="PS00623"/>
    </source>
</evidence>
<gene>
    <name evidence="8" type="ORF">JOF55_004266</name>
</gene>
<evidence type="ECO:0000256" key="2">
    <source>
        <dbReference type="ARBA" id="ARBA00010790"/>
    </source>
</evidence>